<evidence type="ECO:0000256" key="1">
    <source>
        <dbReference type="ARBA" id="ARBA00007169"/>
    </source>
</evidence>
<evidence type="ECO:0000256" key="2">
    <source>
        <dbReference type="ARBA" id="ARBA00022801"/>
    </source>
</evidence>
<accession>A0ABY7PYU2</accession>
<dbReference type="InterPro" id="IPR001031">
    <property type="entry name" value="Thioesterase"/>
</dbReference>
<comment type="similarity">
    <text evidence="1">Belongs to the thioesterase family.</text>
</comment>
<dbReference type="PANTHER" id="PTHR11487">
    <property type="entry name" value="THIOESTERASE"/>
    <property type="match status" value="1"/>
</dbReference>
<gene>
    <name evidence="4" type="ORF">O1G21_06785</name>
</gene>
<evidence type="ECO:0000313" key="4">
    <source>
        <dbReference type="EMBL" id="WBP85585.1"/>
    </source>
</evidence>
<dbReference type="Pfam" id="PF00975">
    <property type="entry name" value="Thioesterase"/>
    <property type="match status" value="1"/>
</dbReference>
<dbReference type="InterPro" id="IPR012223">
    <property type="entry name" value="TEII"/>
</dbReference>
<dbReference type="EMBL" id="CP115450">
    <property type="protein sequence ID" value="WBP85585.1"/>
    <property type="molecule type" value="Genomic_DNA"/>
</dbReference>
<keyword evidence="5" id="KW-1185">Reference proteome</keyword>
<dbReference type="SUPFAM" id="SSF53474">
    <property type="entry name" value="alpha/beta-Hydrolases"/>
    <property type="match status" value="1"/>
</dbReference>
<reference evidence="5" key="1">
    <citation type="submission" date="2022-12" db="EMBL/GenBank/DDBJ databases">
        <authorList>
            <person name="Mo P."/>
        </authorList>
    </citation>
    <scope>NUCLEOTIDE SEQUENCE [LARGE SCALE GENOMIC DNA]</scope>
    <source>
        <strain evidence="5">HUAS 3-15</strain>
    </source>
</reference>
<dbReference type="InterPro" id="IPR029058">
    <property type="entry name" value="AB_hydrolase_fold"/>
</dbReference>
<evidence type="ECO:0000259" key="3">
    <source>
        <dbReference type="SMART" id="SM00824"/>
    </source>
</evidence>
<dbReference type="PANTHER" id="PTHR11487:SF0">
    <property type="entry name" value="S-ACYL FATTY ACID SYNTHASE THIOESTERASE, MEDIUM CHAIN"/>
    <property type="match status" value="1"/>
</dbReference>
<dbReference type="RefSeq" id="WP_270141647.1">
    <property type="nucleotide sequence ID" value="NZ_CP115450.1"/>
</dbReference>
<feature type="domain" description="Thioesterase TesA-like" evidence="3">
    <location>
        <begin position="26"/>
        <end position="248"/>
    </location>
</feature>
<dbReference type="InterPro" id="IPR020802">
    <property type="entry name" value="TesA-like"/>
</dbReference>
<sequence length="251" mass="27766">MTRTVTTDQLWIRRYHQADPGAPTLVCLPHAGGSATFYFPMSRALAPRCEVVAVQYPGRQDRRSEPLVESIDELADQLLPVLRRNTDGPVAFFGHSMGASLAFELARRFEEAGTVPSALFVSARPAPSRHREGGTVHLGDDGELIAKLRELSGTDEQVLGDEELLRMALPAIRNDYKAAETYRYRPGPELNCPVHVLIGTEDPMVTEDEAAAWSDHTTGAFSLDVHDGGHFYLIHHQARILRSIAERLNCV</sequence>
<organism evidence="4 5">
    <name type="scientific">Kitasatospora cathayae</name>
    <dbReference type="NCBI Taxonomy" id="3004092"/>
    <lineage>
        <taxon>Bacteria</taxon>
        <taxon>Bacillati</taxon>
        <taxon>Actinomycetota</taxon>
        <taxon>Actinomycetes</taxon>
        <taxon>Kitasatosporales</taxon>
        <taxon>Streptomycetaceae</taxon>
        <taxon>Kitasatospora</taxon>
    </lineage>
</organism>
<proteinExistence type="inferred from homology"/>
<keyword evidence="2 4" id="KW-0378">Hydrolase</keyword>
<dbReference type="GO" id="GO:0016787">
    <property type="term" value="F:hydrolase activity"/>
    <property type="evidence" value="ECO:0007669"/>
    <property type="project" value="UniProtKB-KW"/>
</dbReference>
<dbReference type="Gene3D" id="3.40.50.1820">
    <property type="entry name" value="alpha/beta hydrolase"/>
    <property type="match status" value="1"/>
</dbReference>
<dbReference type="Proteomes" id="UP001212821">
    <property type="component" value="Chromosome"/>
</dbReference>
<name>A0ABY7PYU2_9ACTN</name>
<evidence type="ECO:0000313" key="5">
    <source>
        <dbReference type="Proteomes" id="UP001212821"/>
    </source>
</evidence>
<protein>
    <submittedName>
        <fullName evidence="4">Alpha/beta fold hydrolase</fullName>
    </submittedName>
</protein>
<dbReference type="SMART" id="SM00824">
    <property type="entry name" value="PKS_TE"/>
    <property type="match status" value="1"/>
</dbReference>